<dbReference type="PANTHER" id="PTHR15545">
    <property type="entry name" value="PDZ DOMAIN CONTAINING RING FINGER PROTEIN 3, 4"/>
    <property type="match status" value="1"/>
</dbReference>
<feature type="region of interest" description="Disordered" evidence="1">
    <location>
        <begin position="59"/>
        <end position="78"/>
    </location>
</feature>
<evidence type="ECO:0000313" key="2">
    <source>
        <dbReference type="EMBL" id="KAF0309272.1"/>
    </source>
</evidence>
<feature type="compositionally biased region" description="Basic and acidic residues" evidence="1">
    <location>
        <begin position="112"/>
        <end position="124"/>
    </location>
</feature>
<dbReference type="EMBL" id="VIIS01000419">
    <property type="protein sequence ID" value="KAF0309272.1"/>
    <property type="molecule type" value="Genomic_DNA"/>
</dbReference>
<evidence type="ECO:0000256" key="1">
    <source>
        <dbReference type="SAM" id="MobiDB-lite"/>
    </source>
</evidence>
<feature type="region of interest" description="Disordered" evidence="1">
    <location>
        <begin position="88"/>
        <end position="178"/>
    </location>
</feature>
<dbReference type="InterPro" id="IPR051971">
    <property type="entry name" value="E3_ubiquitin-PDZ_ligase"/>
</dbReference>
<dbReference type="Proteomes" id="UP000440578">
    <property type="component" value="Unassembled WGS sequence"/>
</dbReference>
<feature type="region of interest" description="Disordered" evidence="1">
    <location>
        <begin position="295"/>
        <end position="352"/>
    </location>
</feature>
<feature type="compositionally biased region" description="Low complexity" evidence="1">
    <location>
        <begin position="490"/>
        <end position="500"/>
    </location>
</feature>
<feature type="compositionally biased region" description="Polar residues" evidence="1">
    <location>
        <begin position="138"/>
        <end position="149"/>
    </location>
</feature>
<feature type="region of interest" description="Disordered" evidence="1">
    <location>
        <begin position="413"/>
        <end position="500"/>
    </location>
</feature>
<evidence type="ECO:0000313" key="3">
    <source>
        <dbReference type="Proteomes" id="UP000440578"/>
    </source>
</evidence>
<dbReference type="OrthoDB" id="6270329at2759"/>
<feature type="compositionally biased region" description="Low complexity" evidence="1">
    <location>
        <begin position="295"/>
        <end position="310"/>
    </location>
</feature>
<dbReference type="AlphaFoldDB" id="A0A6A4X4K3"/>
<feature type="compositionally biased region" description="Low complexity" evidence="1">
    <location>
        <begin position="430"/>
        <end position="445"/>
    </location>
</feature>
<feature type="region of interest" description="Disordered" evidence="1">
    <location>
        <begin position="1"/>
        <end position="35"/>
    </location>
</feature>
<sequence length="500" mass="55687">MKSGGSSSSGSSAGSRGRRSAPAPAPTPSLPAGELTMDRELYLVNKQMASIQQECESLARRQHGERPVVPVPERRPQVEDHIYETIPECSESDEPLYCQPYTPAALPARGAPESRSRRDVERWIKASVAPPEPEPWHGTSSTNDSQSSAEGRPRRPGKEEEKDSSSAYNTGDSGRSGALTLELGLVTDEASREMRESTLTLSAPPAAPTRDLSLQVSLDSDTYSEVSCKNCRKCMRLPPLQQTPTKNKNVINSVNTVEKNKNYVTFLPYQTHYTNAENLQETIQRQQRQLYQQIMRKSQRSSQPCSPSQPVGRPPAPFANSLQQYRYVSSPGGAGRNHSHTLPADRGQDEAPQFQYKVKVRSDGSRYIARRPVRKQLLKDRAARISEERAGITTDDDAMSELKLGRYWPRDEKKRHLERARERKQKQQQRAKMAAVPEEAVPEDAAGGKRQVIHPLLEASIQRRTSSASMRKKPHGQDEFLKHAKPPKPAADALLSVTTV</sequence>
<feature type="compositionally biased region" description="Basic and acidic residues" evidence="1">
    <location>
        <begin position="151"/>
        <end position="164"/>
    </location>
</feature>
<name>A0A6A4X4K3_AMPAM</name>
<comment type="caution">
    <text evidence="2">The sequence shown here is derived from an EMBL/GenBank/DDBJ whole genome shotgun (WGS) entry which is preliminary data.</text>
</comment>
<organism evidence="2 3">
    <name type="scientific">Amphibalanus amphitrite</name>
    <name type="common">Striped barnacle</name>
    <name type="synonym">Balanus amphitrite</name>
    <dbReference type="NCBI Taxonomy" id="1232801"/>
    <lineage>
        <taxon>Eukaryota</taxon>
        <taxon>Metazoa</taxon>
        <taxon>Ecdysozoa</taxon>
        <taxon>Arthropoda</taxon>
        <taxon>Crustacea</taxon>
        <taxon>Multicrustacea</taxon>
        <taxon>Cirripedia</taxon>
        <taxon>Thoracica</taxon>
        <taxon>Thoracicalcarea</taxon>
        <taxon>Balanomorpha</taxon>
        <taxon>Balanoidea</taxon>
        <taxon>Balanidae</taxon>
        <taxon>Amphibalaninae</taxon>
        <taxon>Amphibalanus</taxon>
    </lineage>
</organism>
<reference evidence="2 3" key="1">
    <citation type="submission" date="2019-07" db="EMBL/GenBank/DDBJ databases">
        <title>Draft genome assembly of a fouling barnacle, Amphibalanus amphitrite (Darwin, 1854): The first reference genome for Thecostraca.</title>
        <authorList>
            <person name="Kim W."/>
        </authorList>
    </citation>
    <scope>NUCLEOTIDE SEQUENCE [LARGE SCALE GENOMIC DNA]</scope>
    <source>
        <strain evidence="2">SNU_AA5</strain>
        <tissue evidence="2">Soma without cirri and trophi</tissue>
    </source>
</reference>
<proteinExistence type="predicted"/>
<gene>
    <name evidence="2" type="primary">PDZRN4_0</name>
    <name evidence="2" type="ORF">FJT64_019592</name>
</gene>
<accession>A0A6A4X4K3</accession>
<protein>
    <submittedName>
        <fullName evidence="2">PDZ domain-containing RING finger protein 4</fullName>
    </submittedName>
</protein>
<keyword evidence="3" id="KW-1185">Reference proteome</keyword>
<dbReference type="PANTHER" id="PTHR15545:SF8">
    <property type="entry name" value="SLO-INTERACTING PROTEIN 1"/>
    <property type="match status" value="1"/>
</dbReference>
<feature type="compositionally biased region" description="Low complexity" evidence="1">
    <location>
        <begin position="1"/>
        <end position="15"/>
    </location>
</feature>